<comment type="cofactor">
    <cofactor evidence="1 13">
        <name>heme</name>
        <dbReference type="ChEBI" id="CHEBI:30413"/>
    </cofactor>
</comment>
<evidence type="ECO:0000256" key="5">
    <source>
        <dbReference type="ARBA" id="ARBA00022617"/>
    </source>
</evidence>
<dbReference type="GO" id="GO:0005506">
    <property type="term" value="F:iron ion binding"/>
    <property type="evidence" value="ECO:0007669"/>
    <property type="project" value="InterPro"/>
</dbReference>
<evidence type="ECO:0000256" key="1">
    <source>
        <dbReference type="ARBA" id="ARBA00001971"/>
    </source>
</evidence>
<comment type="subcellular location">
    <subcellularLocation>
        <location evidence="3">Endoplasmic reticulum membrane</location>
        <topology evidence="3">Peripheral membrane protein</topology>
    </subcellularLocation>
    <subcellularLocation>
        <location evidence="2">Microsome membrane</location>
        <topology evidence="2">Peripheral membrane protein</topology>
    </subcellularLocation>
</comment>
<keyword evidence="6 13" id="KW-0479">Metal-binding</keyword>
<evidence type="ECO:0000256" key="6">
    <source>
        <dbReference type="ARBA" id="ARBA00022723"/>
    </source>
</evidence>
<keyword evidence="11 14" id="KW-0503">Monooxygenase</keyword>
<keyword evidence="10 13" id="KW-0408">Iron</keyword>
<keyword evidence="5 13" id="KW-0349">Heme</keyword>
<keyword evidence="9 14" id="KW-0560">Oxidoreductase</keyword>
<dbReference type="Pfam" id="PF00067">
    <property type="entry name" value="p450"/>
    <property type="match status" value="1"/>
</dbReference>
<dbReference type="GO" id="GO:0016705">
    <property type="term" value="F:oxidoreductase activity, acting on paired donors, with incorporation or reduction of molecular oxygen"/>
    <property type="evidence" value="ECO:0007669"/>
    <property type="project" value="InterPro"/>
</dbReference>
<evidence type="ECO:0000256" key="12">
    <source>
        <dbReference type="ARBA" id="ARBA00023136"/>
    </source>
</evidence>
<dbReference type="OrthoDB" id="2789670at2759"/>
<dbReference type="FunFam" id="1.10.630.10:FF:000042">
    <property type="entry name" value="Cytochrome P450"/>
    <property type="match status" value="1"/>
</dbReference>
<gene>
    <name evidence="15" type="ORF">EAI_07747</name>
</gene>
<dbReference type="Gene3D" id="1.10.630.10">
    <property type="entry name" value="Cytochrome P450"/>
    <property type="match status" value="1"/>
</dbReference>
<dbReference type="InterPro" id="IPR001128">
    <property type="entry name" value="Cyt_P450"/>
</dbReference>
<evidence type="ECO:0000256" key="14">
    <source>
        <dbReference type="RuleBase" id="RU000461"/>
    </source>
</evidence>
<dbReference type="GO" id="GO:0020037">
    <property type="term" value="F:heme binding"/>
    <property type="evidence" value="ECO:0007669"/>
    <property type="project" value="InterPro"/>
</dbReference>
<sequence length="433" mass="50534">MYTFYQPNLVIVDPDIIQMVLTKEFWSFNSRGTFCNEKIDPLSAHLFSLPGKKWWNLRVKLTPTFTSGKMKQMFPIMMQCSENLLKNLTNIIHTNNVVDIKEVFANFTTDTIMSVAFGIESNCLRERNNEFRHWRKKIMETSGFWNTLYMFVPQVLDFFSISNTNRGVEKFFIKLFRDNIEYREDYNVVRHDFMNLLIQLMEKGYVEPDDEKDKVNISSNTNKLTMLQATAQAFVFFIAGFETSSSTATYCLYELAQNQDIQDKVRQEIDETLKKYGELTHDAMNEMTYLHKIIKETTRKYPSLPSLNRVVTEDIVLPMTNVHLPKGTSITIPVFAMHRDPALFPDPDKFDPERFNPDQVKARRTYTYMPFGGGPRQCIGSRFGYMQTKIGVINVISNFKFKLHPRTPIPLVFDPNVFLLIVKDGVHFILEPR</sequence>
<evidence type="ECO:0000256" key="2">
    <source>
        <dbReference type="ARBA" id="ARBA00004174"/>
    </source>
</evidence>
<keyword evidence="12" id="KW-0472">Membrane</keyword>
<dbReference type="InParanoid" id="E2B532"/>
<evidence type="ECO:0000256" key="4">
    <source>
        <dbReference type="ARBA" id="ARBA00010617"/>
    </source>
</evidence>
<evidence type="ECO:0000256" key="7">
    <source>
        <dbReference type="ARBA" id="ARBA00022824"/>
    </source>
</evidence>
<dbReference type="EMBL" id="GL445685">
    <property type="protein sequence ID" value="EFN89240.1"/>
    <property type="molecule type" value="Genomic_DNA"/>
</dbReference>
<keyword evidence="8" id="KW-0492">Microsome</keyword>
<dbReference type="PANTHER" id="PTHR24292:SF100">
    <property type="entry name" value="CYTOCHROME P450 6A16, ISOFORM B-RELATED"/>
    <property type="match status" value="1"/>
</dbReference>
<dbReference type="PROSITE" id="PS00086">
    <property type="entry name" value="CYTOCHROME_P450"/>
    <property type="match status" value="1"/>
</dbReference>
<evidence type="ECO:0000256" key="3">
    <source>
        <dbReference type="ARBA" id="ARBA00004406"/>
    </source>
</evidence>
<dbReference type="InterPro" id="IPR050476">
    <property type="entry name" value="Insect_CytP450_Detox"/>
</dbReference>
<dbReference type="AlphaFoldDB" id="E2B532"/>
<keyword evidence="16" id="KW-1185">Reference proteome</keyword>
<feature type="binding site" description="axial binding residue" evidence="13">
    <location>
        <position position="378"/>
    </location>
    <ligand>
        <name>heme</name>
        <dbReference type="ChEBI" id="CHEBI:30413"/>
    </ligand>
    <ligandPart>
        <name>Fe</name>
        <dbReference type="ChEBI" id="CHEBI:18248"/>
    </ligandPart>
</feature>
<reference evidence="15 16" key="1">
    <citation type="journal article" date="2010" name="Science">
        <title>Genomic comparison of the ants Camponotus floridanus and Harpegnathos saltator.</title>
        <authorList>
            <person name="Bonasio R."/>
            <person name="Zhang G."/>
            <person name="Ye C."/>
            <person name="Mutti N.S."/>
            <person name="Fang X."/>
            <person name="Qin N."/>
            <person name="Donahue G."/>
            <person name="Yang P."/>
            <person name="Li Q."/>
            <person name="Li C."/>
            <person name="Zhang P."/>
            <person name="Huang Z."/>
            <person name="Berger S.L."/>
            <person name="Reinberg D."/>
            <person name="Wang J."/>
            <person name="Liebig J."/>
        </authorList>
    </citation>
    <scope>NUCLEOTIDE SEQUENCE [LARGE SCALE GENOMIC DNA]</scope>
    <source>
        <strain evidence="15 16">R22 G/1</strain>
    </source>
</reference>
<comment type="similarity">
    <text evidence="4 14">Belongs to the cytochrome P450 family.</text>
</comment>
<evidence type="ECO:0000313" key="16">
    <source>
        <dbReference type="Proteomes" id="UP000008237"/>
    </source>
</evidence>
<dbReference type="InterPro" id="IPR036396">
    <property type="entry name" value="Cyt_P450_sf"/>
</dbReference>
<dbReference type="InterPro" id="IPR002401">
    <property type="entry name" value="Cyt_P450_E_grp-I"/>
</dbReference>
<dbReference type="Proteomes" id="UP000008237">
    <property type="component" value="Unassembled WGS sequence"/>
</dbReference>
<organism evidence="16">
    <name type="scientific">Harpegnathos saltator</name>
    <name type="common">Jerdon's jumping ant</name>
    <dbReference type="NCBI Taxonomy" id="610380"/>
    <lineage>
        <taxon>Eukaryota</taxon>
        <taxon>Metazoa</taxon>
        <taxon>Ecdysozoa</taxon>
        <taxon>Arthropoda</taxon>
        <taxon>Hexapoda</taxon>
        <taxon>Insecta</taxon>
        <taxon>Pterygota</taxon>
        <taxon>Neoptera</taxon>
        <taxon>Endopterygota</taxon>
        <taxon>Hymenoptera</taxon>
        <taxon>Apocrita</taxon>
        <taxon>Aculeata</taxon>
        <taxon>Formicoidea</taxon>
        <taxon>Formicidae</taxon>
        <taxon>Ponerinae</taxon>
        <taxon>Ponerini</taxon>
        <taxon>Harpegnathos</taxon>
    </lineage>
</organism>
<evidence type="ECO:0000256" key="11">
    <source>
        <dbReference type="ARBA" id="ARBA00023033"/>
    </source>
</evidence>
<dbReference type="PRINTS" id="PR00385">
    <property type="entry name" value="P450"/>
</dbReference>
<name>E2B532_HARSA</name>
<dbReference type="GO" id="GO:0004497">
    <property type="term" value="F:monooxygenase activity"/>
    <property type="evidence" value="ECO:0007669"/>
    <property type="project" value="UniProtKB-KW"/>
</dbReference>
<accession>E2B532</accession>
<dbReference type="OMA" id="QWITAYS"/>
<protein>
    <submittedName>
        <fullName evidence="15">Cytochrome P450 6a2</fullName>
    </submittedName>
</protein>
<dbReference type="GO" id="GO:0005789">
    <property type="term" value="C:endoplasmic reticulum membrane"/>
    <property type="evidence" value="ECO:0007669"/>
    <property type="project" value="UniProtKB-SubCell"/>
</dbReference>
<dbReference type="PRINTS" id="PR00463">
    <property type="entry name" value="EP450I"/>
</dbReference>
<evidence type="ECO:0000256" key="9">
    <source>
        <dbReference type="ARBA" id="ARBA00023002"/>
    </source>
</evidence>
<proteinExistence type="inferred from homology"/>
<evidence type="ECO:0000256" key="13">
    <source>
        <dbReference type="PIRSR" id="PIRSR602401-1"/>
    </source>
</evidence>
<dbReference type="CDD" id="cd11056">
    <property type="entry name" value="CYP6-like"/>
    <property type="match status" value="1"/>
</dbReference>
<dbReference type="PANTHER" id="PTHR24292">
    <property type="entry name" value="CYTOCHROME P450"/>
    <property type="match status" value="1"/>
</dbReference>
<dbReference type="InterPro" id="IPR017972">
    <property type="entry name" value="Cyt_P450_CS"/>
</dbReference>
<dbReference type="SUPFAM" id="SSF48264">
    <property type="entry name" value="Cytochrome P450"/>
    <property type="match status" value="1"/>
</dbReference>
<evidence type="ECO:0000256" key="10">
    <source>
        <dbReference type="ARBA" id="ARBA00023004"/>
    </source>
</evidence>
<evidence type="ECO:0000256" key="8">
    <source>
        <dbReference type="ARBA" id="ARBA00022848"/>
    </source>
</evidence>
<evidence type="ECO:0000313" key="15">
    <source>
        <dbReference type="EMBL" id="EFN89240.1"/>
    </source>
</evidence>
<keyword evidence="7" id="KW-0256">Endoplasmic reticulum</keyword>